<dbReference type="Proteomes" id="UP000219602">
    <property type="component" value="Unassembled WGS sequence"/>
</dbReference>
<dbReference type="EMBL" id="MABQ02000013">
    <property type="protein sequence ID" value="PCD21466.1"/>
    <property type="molecule type" value="Genomic_DNA"/>
</dbReference>
<comment type="caution">
    <text evidence="1">The sequence shown here is derived from an EMBL/GenBank/DDBJ whole genome shotgun (WGS) entry which is preliminary data.</text>
</comment>
<dbReference type="AlphaFoldDB" id="A0A2H3FRZ1"/>
<proteinExistence type="predicted"/>
<gene>
    <name evidence="1" type="ORF">AU210_016428</name>
</gene>
<sequence length="163" mass="18805">MEGQEDRPTKWPLEIFRDYLVHENPIYVDGPGDWLNIIDKLLALVKEDLGFDGTAYQLLEEARRIFYIENHFIISFNNLGLFLDDALGTWACDMDPVETLVQRLTIRIPRDQPCGADMRDHLTTVAHFAHWPQLKEICLAFADDTQALALTHQKLSKHSEISK</sequence>
<organism evidence="1 2">
    <name type="scientific">Fusarium oxysporum f. sp. radicis-cucumerinum</name>
    <dbReference type="NCBI Taxonomy" id="327505"/>
    <lineage>
        <taxon>Eukaryota</taxon>
        <taxon>Fungi</taxon>
        <taxon>Dikarya</taxon>
        <taxon>Ascomycota</taxon>
        <taxon>Pezizomycotina</taxon>
        <taxon>Sordariomycetes</taxon>
        <taxon>Hypocreomycetidae</taxon>
        <taxon>Hypocreales</taxon>
        <taxon>Nectriaceae</taxon>
        <taxon>Fusarium</taxon>
        <taxon>Fusarium oxysporum species complex</taxon>
    </lineage>
</organism>
<accession>A0A2H3FRZ1</accession>
<reference evidence="1 2" key="2">
    <citation type="journal article" date="2017" name="Sci. Rep.">
        <title>A mobile pathogenicity chromosome in Fusarium oxysporum for infection of multiple cucurbit species.</title>
        <authorList>
            <person name="van Dam P."/>
            <person name="Fokkens L."/>
            <person name="Ayukawa Y."/>
            <person name="van der Gragt M."/>
            <person name="Ter Horst A."/>
            <person name="Brankovics B."/>
            <person name="Houterman P.M."/>
            <person name="Arie T."/>
            <person name="Rep M."/>
        </authorList>
    </citation>
    <scope>NUCLEOTIDE SEQUENCE [LARGE SCALE GENOMIC DNA]</scope>
    <source>
        <strain evidence="1 2">Forc016</strain>
    </source>
</reference>
<reference evidence="1 2" key="1">
    <citation type="journal article" date="2016" name="Environ. Microbiol.">
        <title>Effector profiles distinguish formae speciales of Fusarium oxysporum.</title>
        <authorList>
            <person name="van Dam P."/>
            <person name="Fokkens L."/>
            <person name="Schmidt S.M."/>
            <person name="Linmans J.H."/>
            <person name="Kistler H.C."/>
            <person name="Ma L.J."/>
            <person name="Rep M."/>
        </authorList>
    </citation>
    <scope>NUCLEOTIDE SEQUENCE [LARGE SCALE GENOMIC DNA]</scope>
    <source>
        <strain evidence="1 2">Forc016</strain>
    </source>
</reference>
<evidence type="ECO:0000313" key="1">
    <source>
        <dbReference type="EMBL" id="PCD21466.1"/>
    </source>
</evidence>
<name>A0A2H3FRZ1_FUSOX</name>
<protein>
    <submittedName>
        <fullName evidence="1">Uncharacterized protein</fullName>
    </submittedName>
</protein>
<evidence type="ECO:0000313" key="2">
    <source>
        <dbReference type="Proteomes" id="UP000219602"/>
    </source>
</evidence>